<dbReference type="GO" id="GO:0006508">
    <property type="term" value="P:proteolysis"/>
    <property type="evidence" value="ECO:0007669"/>
    <property type="project" value="InterPro"/>
</dbReference>
<name>A0A524RUQ2_9CHRO</name>
<protein>
    <recommendedName>
        <fullName evidence="3">Peptidase M41 domain-containing protein</fullName>
    </recommendedName>
</protein>
<dbReference type="GO" id="GO:0004222">
    <property type="term" value="F:metalloendopeptidase activity"/>
    <property type="evidence" value="ECO:0007669"/>
    <property type="project" value="InterPro"/>
</dbReference>
<gene>
    <name evidence="1" type="ORF">ERJ68_04145</name>
</gene>
<comment type="caution">
    <text evidence="1">The sequence shown here is derived from an EMBL/GenBank/DDBJ whole genome shotgun (WGS) entry which is preliminary data.</text>
</comment>
<evidence type="ECO:0000313" key="1">
    <source>
        <dbReference type="EMBL" id="TGH23262.1"/>
    </source>
</evidence>
<dbReference type="Gene3D" id="1.20.58.760">
    <property type="entry name" value="Peptidase M41"/>
    <property type="match status" value="1"/>
</dbReference>
<dbReference type="InterPro" id="IPR037219">
    <property type="entry name" value="Peptidase_M41-like"/>
</dbReference>
<evidence type="ECO:0008006" key="3">
    <source>
        <dbReference type="Google" id="ProtNLM"/>
    </source>
</evidence>
<dbReference type="Proteomes" id="UP000315454">
    <property type="component" value="Unassembled WGS sequence"/>
</dbReference>
<reference evidence="1 2" key="1">
    <citation type="journal article" date="2019" name="mSystems">
        <title>Life at home and on the roam: Genomic adaptions reflect the dual lifestyle of an intracellular, facultative symbiont.</title>
        <authorList>
            <person name="Burgsdorf I."/>
        </authorList>
    </citation>
    <scope>NUCLEOTIDE SEQUENCE [LARGE SCALE GENOMIC DNA]</scope>
    <source>
        <strain evidence="1">277cI</strain>
    </source>
</reference>
<evidence type="ECO:0000313" key="2">
    <source>
        <dbReference type="Proteomes" id="UP000315454"/>
    </source>
</evidence>
<dbReference type="AlphaFoldDB" id="A0A524RUQ2"/>
<dbReference type="GO" id="GO:0004176">
    <property type="term" value="F:ATP-dependent peptidase activity"/>
    <property type="evidence" value="ECO:0007669"/>
    <property type="project" value="InterPro"/>
</dbReference>
<dbReference type="EMBL" id="SRMN01000053">
    <property type="protein sequence ID" value="TGH23262.1"/>
    <property type="molecule type" value="Genomic_DNA"/>
</dbReference>
<organism evidence="1 2">
    <name type="scientific">Aphanocapsa feldmannii 277cI</name>
    <dbReference type="NCBI Taxonomy" id="2507554"/>
    <lineage>
        <taxon>Bacteria</taxon>
        <taxon>Bacillati</taxon>
        <taxon>Cyanobacteriota</taxon>
        <taxon>Cyanophyceae</taxon>
        <taxon>Oscillatoriophycideae</taxon>
        <taxon>Chroococcales</taxon>
        <taxon>Microcystaceae</taxon>
        <taxon>Aphanocapsa</taxon>
    </lineage>
</organism>
<proteinExistence type="predicted"/>
<dbReference type="SUPFAM" id="SSF140990">
    <property type="entry name" value="FtsH protease domain-like"/>
    <property type="match status" value="1"/>
</dbReference>
<dbReference type="GO" id="GO:0005524">
    <property type="term" value="F:ATP binding"/>
    <property type="evidence" value="ECO:0007669"/>
    <property type="project" value="InterPro"/>
</dbReference>
<sequence>MTSRTGYLTMKQQVTFHSPECVCMHEAGHALTALSVGATVVEMELYREQQKNYGRTRVDRTKVQACNIALGGFAAEYLLYKLGRLVKKDGVSPTESEFIDYAYRNASDDFDLFWEHFKELSDLEKLEMSQREMDKKFIEYAVSHAKKMSIKLVERLADELLVAGTLSKQDIDRIAALKQ</sequence>
<accession>A0A524RUQ2</accession>